<feature type="transmembrane region" description="Helical" evidence="1">
    <location>
        <begin position="6"/>
        <end position="27"/>
    </location>
</feature>
<dbReference type="InterPro" id="IPR021313">
    <property type="entry name" value="DUF2909"/>
</dbReference>
<protein>
    <recommendedName>
        <fullName evidence="6">Twin transmembrane helix small protein</fullName>
    </recommendedName>
</protein>
<dbReference type="EMBL" id="LNYG01000001">
    <property type="protein sequence ID" value="KTD13297.1"/>
    <property type="molecule type" value="Genomic_DNA"/>
</dbReference>
<evidence type="ECO:0000313" key="2">
    <source>
        <dbReference type="EMBL" id="KTD13297.1"/>
    </source>
</evidence>
<comment type="caution">
    <text evidence="2">The sequence shown here is derived from an EMBL/GenBank/DDBJ whole genome shotgun (WGS) entry which is preliminary data.</text>
</comment>
<dbReference type="PATRIC" id="fig|455.5.peg.90"/>
<gene>
    <name evidence="3" type="ORF">A8135_12275</name>
    <name evidence="2" type="ORF">Ljam_0087</name>
</gene>
<reference evidence="3 5" key="2">
    <citation type="submission" date="2016-05" db="EMBL/GenBank/DDBJ databases">
        <authorList>
            <person name="Prochazka B."/>
            <person name="Indra A."/>
            <person name="Hasenberger P."/>
            <person name="Blaschitz M."/>
            <person name="Wagner L."/>
            <person name="Wewalka G."/>
            <person name="Sorschag S."/>
            <person name="Schmid D."/>
            <person name="Ruppitsch W."/>
        </authorList>
    </citation>
    <scope>NUCLEOTIDE SEQUENCE [LARGE SCALE GENOMIC DNA]</scope>
    <source>
        <strain evidence="3 5">974010_12</strain>
    </source>
</reference>
<dbReference type="NCBIfam" id="NF033233">
    <property type="entry name" value="twin_helix"/>
    <property type="match status" value="1"/>
</dbReference>
<dbReference type="AlphaFoldDB" id="A0A0W0UZK9"/>
<evidence type="ECO:0000313" key="4">
    <source>
        <dbReference type="Proteomes" id="UP000054715"/>
    </source>
</evidence>
<name>A0A0W0UZK9_9GAMM</name>
<sequence>MFTKAIILIVMLIILIALGSSLVFLVRDEGKTKRTVKALTWRIGLSLMLFLFLFLAFSMGWIQPHAI</sequence>
<evidence type="ECO:0000256" key="1">
    <source>
        <dbReference type="SAM" id="Phobius"/>
    </source>
</evidence>
<proteinExistence type="predicted"/>
<dbReference type="Proteomes" id="UP000054715">
    <property type="component" value="Unassembled WGS sequence"/>
</dbReference>
<keyword evidence="1" id="KW-0812">Transmembrane</keyword>
<keyword evidence="1" id="KW-1133">Transmembrane helix</keyword>
<keyword evidence="1" id="KW-0472">Membrane</keyword>
<dbReference type="RefSeq" id="WP_058448171.1">
    <property type="nucleotide sequence ID" value="NZ_CAAAJF010000003.1"/>
</dbReference>
<dbReference type="STRING" id="455.Ljam_0087"/>
<reference evidence="2 4" key="1">
    <citation type="submission" date="2015-11" db="EMBL/GenBank/DDBJ databases">
        <title>Genomic analysis of 38 Legionella species identifies large and diverse effector repertoires.</title>
        <authorList>
            <person name="Burstein D."/>
            <person name="Amaro F."/>
            <person name="Zusman T."/>
            <person name="Lifshitz Z."/>
            <person name="Cohen O."/>
            <person name="Gilbert J.A."/>
            <person name="Pupko T."/>
            <person name="Shuman H.A."/>
            <person name="Segal G."/>
        </authorList>
    </citation>
    <scope>NUCLEOTIDE SEQUENCE [LARGE SCALE GENOMIC DNA]</scope>
    <source>
        <strain evidence="2 4">JA-26-G1-E2</strain>
    </source>
</reference>
<dbReference type="Proteomes" id="UP000093336">
    <property type="component" value="Unassembled WGS sequence"/>
</dbReference>
<evidence type="ECO:0000313" key="5">
    <source>
        <dbReference type="Proteomes" id="UP000093336"/>
    </source>
</evidence>
<dbReference type="Pfam" id="PF11137">
    <property type="entry name" value="DUF2909"/>
    <property type="match status" value="1"/>
</dbReference>
<organism evidence="2 4">
    <name type="scientific">Legionella jamestowniensis</name>
    <dbReference type="NCBI Taxonomy" id="455"/>
    <lineage>
        <taxon>Bacteria</taxon>
        <taxon>Pseudomonadati</taxon>
        <taxon>Pseudomonadota</taxon>
        <taxon>Gammaproteobacteria</taxon>
        <taxon>Legionellales</taxon>
        <taxon>Legionellaceae</taxon>
        <taxon>Legionella</taxon>
    </lineage>
</organism>
<dbReference type="EMBL" id="LYOZ01000016">
    <property type="protein sequence ID" value="OCH98325.1"/>
    <property type="molecule type" value="Genomic_DNA"/>
</dbReference>
<accession>A0A0W0UZK9</accession>
<keyword evidence="5" id="KW-1185">Reference proteome</keyword>
<evidence type="ECO:0000313" key="3">
    <source>
        <dbReference type="EMBL" id="OCH98325.1"/>
    </source>
</evidence>
<evidence type="ECO:0008006" key="6">
    <source>
        <dbReference type="Google" id="ProtNLM"/>
    </source>
</evidence>
<feature type="transmembrane region" description="Helical" evidence="1">
    <location>
        <begin position="39"/>
        <end position="62"/>
    </location>
</feature>